<comment type="caution">
    <text evidence="2">The sequence shown here is derived from an EMBL/GenBank/DDBJ whole genome shotgun (WGS) entry which is preliminary data.</text>
</comment>
<gene>
    <name evidence="2" type="ORF">PCOR1329_LOCUS27084</name>
</gene>
<evidence type="ECO:0000256" key="1">
    <source>
        <dbReference type="SAM" id="MobiDB-lite"/>
    </source>
</evidence>
<accession>A0ABN9S828</accession>
<evidence type="ECO:0000313" key="2">
    <source>
        <dbReference type="EMBL" id="CAK0827578.1"/>
    </source>
</evidence>
<protein>
    <submittedName>
        <fullName evidence="2">Uncharacterized protein</fullName>
    </submittedName>
</protein>
<reference evidence="2" key="1">
    <citation type="submission" date="2023-10" db="EMBL/GenBank/DDBJ databases">
        <authorList>
            <person name="Chen Y."/>
            <person name="Shah S."/>
            <person name="Dougan E. K."/>
            <person name="Thang M."/>
            <person name="Chan C."/>
        </authorList>
    </citation>
    <scope>NUCLEOTIDE SEQUENCE [LARGE SCALE GENOMIC DNA]</scope>
</reference>
<feature type="region of interest" description="Disordered" evidence="1">
    <location>
        <begin position="1"/>
        <end position="79"/>
    </location>
</feature>
<name>A0ABN9S828_9DINO</name>
<organism evidence="2 3">
    <name type="scientific">Prorocentrum cordatum</name>
    <dbReference type="NCBI Taxonomy" id="2364126"/>
    <lineage>
        <taxon>Eukaryota</taxon>
        <taxon>Sar</taxon>
        <taxon>Alveolata</taxon>
        <taxon>Dinophyceae</taxon>
        <taxon>Prorocentrales</taxon>
        <taxon>Prorocentraceae</taxon>
        <taxon>Prorocentrum</taxon>
    </lineage>
</organism>
<dbReference type="EMBL" id="CAUYUJ010009754">
    <property type="protein sequence ID" value="CAK0827578.1"/>
    <property type="molecule type" value="Genomic_DNA"/>
</dbReference>
<proteinExistence type="predicted"/>
<evidence type="ECO:0000313" key="3">
    <source>
        <dbReference type="Proteomes" id="UP001189429"/>
    </source>
</evidence>
<dbReference type="Proteomes" id="UP001189429">
    <property type="component" value="Unassembled WGS sequence"/>
</dbReference>
<sequence>MGRAGSRGPVGGHSAGRDSGATFTGGLLKPTHRRRGHVDGGHGEDGLAGSFATSSSGRKSMFVGGSVGHSRRRDGTNRIMQGFFGTDTGGLLQLTQRRRNHIDGGRGEVGLAGSFATSGSGRKSLLVGYSVRHSRRRDGTSSNTQAFFGIHQTICQISMSRAAAAELKKGGSAKVLNARDRPVMSIVFGRIAASVFMQMYPVQVNGMQVYFMRVFLRIVMQVCSRQVPHYTAGSRRIATRSSDVMHLFATSGSNSEFQRVLVGLVAIRGQGGVEHEVVPRVEAAEEGPVLE</sequence>
<keyword evidence="3" id="KW-1185">Reference proteome</keyword>